<organism evidence="2">
    <name type="scientific">viral metagenome</name>
    <dbReference type="NCBI Taxonomy" id="1070528"/>
    <lineage>
        <taxon>unclassified sequences</taxon>
        <taxon>metagenomes</taxon>
        <taxon>organismal metagenomes</taxon>
    </lineage>
</organism>
<accession>A0A6C0AFV4</accession>
<evidence type="ECO:0000313" key="2">
    <source>
        <dbReference type="EMBL" id="QHS78343.1"/>
    </source>
</evidence>
<proteinExistence type="predicted"/>
<name>A0A6C0AFV4_9ZZZZ</name>
<feature type="transmembrane region" description="Helical" evidence="1">
    <location>
        <begin position="20"/>
        <end position="42"/>
    </location>
</feature>
<sequence>MKDVLFFNIKMDDSEIDKYVIISIMTLLVLILVFLIVTTFYYSRVSQTPNKDLPRNWAYALMIVSIIFIIIIFAAICVCIWKLIRKSTLVPVKPTVPAAPVIPAGAAAVNKPVVLTEEEKVVYNNSNTLGITNPSNYNSNDLTRNIHINQ</sequence>
<keyword evidence="1" id="KW-1133">Transmembrane helix</keyword>
<dbReference type="AlphaFoldDB" id="A0A6C0AFV4"/>
<keyword evidence="1" id="KW-0472">Membrane</keyword>
<reference evidence="2" key="1">
    <citation type="journal article" date="2020" name="Nature">
        <title>Giant virus diversity and host interactions through global metagenomics.</title>
        <authorList>
            <person name="Schulz F."/>
            <person name="Roux S."/>
            <person name="Paez-Espino D."/>
            <person name="Jungbluth S."/>
            <person name="Walsh D.A."/>
            <person name="Denef V.J."/>
            <person name="McMahon K.D."/>
            <person name="Konstantinidis K.T."/>
            <person name="Eloe-Fadrosh E.A."/>
            <person name="Kyrpides N.C."/>
            <person name="Woyke T."/>
        </authorList>
    </citation>
    <scope>NUCLEOTIDE SEQUENCE</scope>
    <source>
        <strain evidence="2">GVMAG-S-1021933-23</strain>
    </source>
</reference>
<dbReference type="EMBL" id="MN740596">
    <property type="protein sequence ID" value="QHS78343.1"/>
    <property type="molecule type" value="Genomic_DNA"/>
</dbReference>
<protein>
    <submittedName>
        <fullName evidence="2">Uncharacterized protein</fullName>
    </submittedName>
</protein>
<feature type="transmembrane region" description="Helical" evidence="1">
    <location>
        <begin position="57"/>
        <end position="84"/>
    </location>
</feature>
<keyword evidence="1" id="KW-0812">Transmembrane</keyword>
<evidence type="ECO:0000256" key="1">
    <source>
        <dbReference type="SAM" id="Phobius"/>
    </source>
</evidence>